<dbReference type="PANTHER" id="PTHR42724:SF1">
    <property type="entry name" value="TETRAACYLDISACCHARIDE 4'-KINASE, MITOCHONDRIAL-RELATED"/>
    <property type="match status" value="1"/>
</dbReference>
<keyword evidence="8" id="KW-0067">ATP-binding</keyword>
<dbReference type="GO" id="GO:0009029">
    <property type="term" value="F:lipid-A 4'-kinase activity"/>
    <property type="evidence" value="ECO:0007669"/>
    <property type="project" value="UniProtKB-EC"/>
</dbReference>
<keyword evidence="3" id="KW-0444">Lipid biosynthesis</keyword>
<evidence type="ECO:0000256" key="3">
    <source>
        <dbReference type="ARBA" id="ARBA00022516"/>
    </source>
</evidence>
<keyword evidence="5 11" id="KW-0808">Transferase</keyword>
<dbReference type="Pfam" id="PF02606">
    <property type="entry name" value="LpxK"/>
    <property type="match status" value="1"/>
</dbReference>
<dbReference type="GO" id="GO:0005886">
    <property type="term" value="C:plasma membrane"/>
    <property type="evidence" value="ECO:0007669"/>
    <property type="project" value="TreeGrafter"/>
</dbReference>
<feature type="transmembrane region" description="Helical" evidence="10">
    <location>
        <begin position="7"/>
        <end position="31"/>
    </location>
</feature>
<evidence type="ECO:0000313" key="11">
    <source>
        <dbReference type="EMBL" id="VAW90032.1"/>
    </source>
</evidence>
<dbReference type="InterPro" id="IPR003758">
    <property type="entry name" value="LpxK"/>
</dbReference>
<evidence type="ECO:0000256" key="10">
    <source>
        <dbReference type="SAM" id="Phobius"/>
    </source>
</evidence>
<sequence>MSKIEQIWYNGGIGMIPLLPLSWLFHCLIMVRRWLYQHGWLTVNHFSAPLIVVGNITVGGVGKTPFVIWLANFLRTKGYTPGIVSRGYGGDASAWPQAVMADSNPALVGDEAVLLAQRCDCPVVVSPNRSDAVRMLLNDFDCDIVIADDGLQHYAMGRDIEIVIIDGQRRFGNGQLLPAGPLREPVMRLKNVDLCLVNGESLTANEYRMTLGRHSLYNLQNPEQRDELSALKGKKIHAIAGIGHPDKFFNLLKDVGIEVIAHPFPDHHAYSVDDLNFADDKIVVMTEKDAVKCASFAKPEYWVLAIEMMPEKEAEERLSALLITNISHINS</sequence>
<evidence type="ECO:0000256" key="7">
    <source>
        <dbReference type="ARBA" id="ARBA00022777"/>
    </source>
</evidence>
<dbReference type="EMBL" id="UOFQ01000169">
    <property type="protein sequence ID" value="VAW90032.1"/>
    <property type="molecule type" value="Genomic_DNA"/>
</dbReference>
<dbReference type="GO" id="GO:0009245">
    <property type="term" value="P:lipid A biosynthetic process"/>
    <property type="evidence" value="ECO:0007669"/>
    <property type="project" value="UniProtKB-KW"/>
</dbReference>
<feature type="transmembrane region" description="Helical" evidence="10">
    <location>
        <begin position="51"/>
        <end position="71"/>
    </location>
</feature>
<protein>
    <recommendedName>
        <fullName evidence="2">tetraacyldisaccharide 4'-kinase</fullName>
        <ecNumber evidence="2">2.7.1.130</ecNumber>
    </recommendedName>
</protein>
<evidence type="ECO:0000256" key="5">
    <source>
        <dbReference type="ARBA" id="ARBA00022679"/>
    </source>
</evidence>
<reference evidence="11" key="1">
    <citation type="submission" date="2018-06" db="EMBL/GenBank/DDBJ databases">
        <authorList>
            <person name="Zhirakovskaya E."/>
        </authorList>
    </citation>
    <scope>NUCLEOTIDE SEQUENCE</scope>
</reference>
<gene>
    <name evidence="11" type="ORF">MNBD_GAMMA17-288</name>
</gene>
<keyword evidence="10" id="KW-1133">Transmembrane helix</keyword>
<name>A0A3B0ZRG6_9ZZZZ</name>
<evidence type="ECO:0000256" key="4">
    <source>
        <dbReference type="ARBA" id="ARBA00022556"/>
    </source>
</evidence>
<comment type="pathway">
    <text evidence="1">Glycolipid biosynthesis; lipid IV(A) biosynthesis; lipid IV(A) from (3R)-3-hydroxytetradecanoyl-[acyl-carrier-protein] and UDP-N-acetyl-alpha-D-glucosamine: step 6/6.</text>
</comment>
<keyword evidence="10" id="KW-0812">Transmembrane</keyword>
<dbReference type="InterPro" id="IPR027417">
    <property type="entry name" value="P-loop_NTPase"/>
</dbReference>
<evidence type="ECO:0000256" key="8">
    <source>
        <dbReference type="ARBA" id="ARBA00022840"/>
    </source>
</evidence>
<keyword evidence="6" id="KW-0547">Nucleotide-binding</keyword>
<keyword evidence="4" id="KW-0441">Lipid A biosynthesis</keyword>
<dbReference type="PANTHER" id="PTHR42724">
    <property type="entry name" value="TETRAACYLDISACCHARIDE 4'-KINASE"/>
    <property type="match status" value="1"/>
</dbReference>
<dbReference type="AlphaFoldDB" id="A0A3B0ZRG6"/>
<keyword evidence="7 11" id="KW-0418">Kinase</keyword>
<keyword evidence="9" id="KW-0443">Lipid metabolism</keyword>
<evidence type="ECO:0000256" key="1">
    <source>
        <dbReference type="ARBA" id="ARBA00004870"/>
    </source>
</evidence>
<dbReference type="UniPathway" id="UPA00359">
    <property type="reaction ID" value="UER00482"/>
</dbReference>
<dbReference type="NCBIfam" id="TIGR00682">
    <property type="entry name" value="lpxK"/>
    <property type="match status" value="1"/>
</dbReference>
<dbReference type="HAMAP" id="MF_00409">
    <property type="entry name" value="LpxK"/>
    <property type="match status" value="1"/>
</dbReference>
<keyword evidence="10" id="KW-0472">Membrane</keyword>
<organism evidence="11">
    <name type="scientific">hydrothermal vent metagenome</name>
    <dbReference type="NCBI Taxonomy" id="652676"/>
    <lineage>
        <taxon>unclassified sequences</taxon>
        <taxon>metagenomes</taxon>
        <taxon>ecological metagenomes</taxon>
    </lineage>
</organism>
<evidence type="ECO:0000256" key="2">
    <source>
        <dbReference type="ARBA" id="ARBA00012071"/>
    </source>
</evidence>
<dbReference type="GO" id="GO:0009244">
    <property type="term" value="P:lipopolysaccharide core region biosynthetic process"/>
    <property type="evidence" value="ECO:0007669"/>
    <property type="project" value="TreeGrafter"/>
</dbReference>
<dbReference type="EC" id="2.7.1.130" evidence="2"/>
<dbReference type="GO" id="GO:0005524">
    <property type="term" value="F:ATP binding"/>
    <property type="evidence" value="ECO:0007669"/>
    <property type="project" value="UniProtKB-KW"/>
</dbReference>
<proteinExistence type="inferred from homology"/>
<evidence type="ECO:0000256" key="6">
    <source>
        <dbReference type="ARBA" id="ARBA00022741"/>
    </source>
</evidence>
<evidence type="ECO:0000256" key="9">
    <source>
        <dbReference type="ARBA" id="ARBA00023098"/>
    </source>
</evidence>
<dbReference type="SUPFAM" id="SSF52540">
    <property type="entry name" value="P-loop containing nucleoside triphosphate hydrolases"/>
    <property type="match status" value="1"/>
</dbReference>
<accession>A0A3B0ZRG6</accession>